<gene>
    <name evidence="3" type="ORF">MIZ03_1845</name>
</gene>
<dbReference type="PANTHER" id="PTHR30203:SF25">
    <property type="entry name" value="OUTER MEMBRANE PROTEIN-RELATED"/>
    <property type="match status" value="1"/>
</dbReference>
<evidence type="ECO:0000256" key="1">
    <source>
        <dbReference type="ARBA" id="ARBA00007613"/>
    </source>
</evidence>
<organism evidence="3 4">
    <name type="scientific">Rhodoferax lithotrophicus</name>
    <dbReference type="NCBI Taxonomy" id="2798804"/>
    <lineage>
        <taxon>Bacteria</taxon>
        <taxon>Pseudomonadati</taxon>
        <taxon>Pseudomonadota</taxon>
        <taxon>Betaproteobacteria</taxon>
        <taxon>Burkholderiales</taxon>
        <taxon>Comamonadaceae</taxon>
        <taxon>Rhodoferax</taxon>
    </lineage>
</organism>
<keyword evidence="4" id="KW-1185">Reference proteome</keyword>
<proteinExistence type="inferred from homology"/>
<dbReference type="Gene3D" id="2.20.200.10">
    <property type="entry name" value="Outer membrane efflux proteins (OEP)"/>
    <property type="match status" value="1"/>
</dbReference>
<comment type="subcellular location">
    <subcellularLocation>
        <location evidence="2">Cell membrane</location>
        <topology evidence="2">Lipid-anchor</topology>
    </subcellularLocation>
</comment>
<dbReference type="SUPFAM" id="SSF56954">
    <property type="entry name" value="Outer membrane efflux proteins (OEP)"/>
    <property type="match status" value="1"/>
</dbReference>
<keyword evidence="2" id="KW-1134">Transmembrane beta strand</keyword>
<accession>A0ABN6D5P6</accession>
<dbReference type="PANTHER" id="PTHR30203">
    <property type="entry name" value="OUTER MEMBRANE CATION EFFLUX PROTEIN"/>
    <property type="match status" value="1"/>
</dbReference>
<comment type="similarity">
    <text evidence="1 2">Belongs to the outer membrane factor (OMF) (TC 1.B.17) family.</text>
</comment>
<evidence type="ECO:0000313" key="4">
    <source>
        <dbReference type="Proteomes" id="UP000824366"/>
    </source>
</evidence>
<dbReference type="EMBL" id="AP024238">
    <property type="protein sequence ID" value="BCO26958.1"/>
    <property type="molecule type" value="Genomic_DNA"/>
</dbReference>
<dbReference type="Proteomes" id="UP000824366">
    <property type="component" value="Chromosome"/>
</dbReference>
<dbReference type="Gene3D" id="1.20.1600.10">
    <property type="entry name" value="Outer membrane efflux proteins (OEP)"/>
    <property type="match status" value="1"/>
</dbReference>
<dbReference type="InterPro" id="IPR003423">
    <property type="entry name" value="OMP_efflux"/>
</dbReference>
<dbReference type="InterPro" id="IPR010131">
    <property type="entry name" value="MdtP/NodT-like"/>
</dbReference>
<sequence>MALFLGVLLGCASPDTLESASANLPAESEAIQIRWWKNFHDPLLADLISQALKANSNIHSAQAALQEARALRDVKLANTRPQLTLSGSAQRSTADNTPASISFRSGMDASWEIDVFGAQQSAVANSEASLVAATANLRDVQLSMTAEVALAYIQLRGLQAQRVIALNNLASQSETLQITQWRAQAGLVTSLEVEQAQTAVSQTAAQIPNLESNLAIARHSLAVLTGQNPKELDAQLLEQRPIPLVAATVVDVIPADSLRQRADVRAAEARITAALAAVDAADAARKPSFKLGGSVGLTALTLAGLGNGAAMATQILGSVSIPVLDGGAAKAQVRVQQAALLQTRATYQNTLLTALKEVEDAVITLHNDRTRLGHLQQAANAAQNAALLAQNRYSSGLVDFQTVLQTQRTLLSAQDSLASLQADLSSDHVRLVKAMGGDWP</sequence>
<protein>
    <submittedName>
        <fullName evidence="3">Toluene efflux pump outer membrane protein TtgF</fullName>
    </submittedName>
</protein>
<dbReference type="NCBIfam" id="TIGR01845">
    <property type="entry name" value="outer_NodT"/>
    <property type="match status" value="1"/>
</dbReference>
<dbReference type="Pfam" id="PF02321">
    <property type="entry name" value="OEP"/>
    <property type="match status" value="2"/>
</dbReference>
<keyword evidence="2" id="KW-0449">Lipoprotein</keyword>
<keyword evidence="2" id="KW-0564">Palmitate</keyword>
<name>A0ABN6D5P6_9BURK</name>
<dbReference type="RefSeq" id="WP_223911250.1">
    <property type="nucleotide sequence ID" value="NZ_AP024238.1"/>
</dbReference>
<keyword evidence="2" id="KW-0472">Membrane</keyword>
<evidence type="ECO:0000256" key="2">
    <source>
        <dbReference type="RuleBase" id="RU362097"/>
    </source>
</evidence>
<keyword evidence="2" id="KW-0812">Transmembrane</keyword>
<reference evidence="3 4" key="1">
    <citation type="journal article" date="2021" name="Microbiol. Spectr.">
        <title>A Single Bacterium Capable of Oxidation and Reduction of Iron at Circumneutral pH.</title>
        <authorList>
            <person name="Kato S."/>
            <person name="Ohkuma M."/>
        </authorList>
    </citation>
    <scope>NUCLEOTIDE SEQUENCE [LARGE SCALE GENOMIC DNA]</scope>
    <source>
        <strain evidence="3 4">MIZ03</strain>
    </source>
</reference>
<evidence type="ECO:0000313" key="3">
    <source>
        <dbReference type="EMBL" id="BCO26958.1"/>
    </source>
</evidence>